<dbReference type="CDD" id="cd07185">
    <property type="entry name" value="OmpA_C-like"/>
    <property type="match status" value="1"/>
</dbReference>
<feature type="compositionally biased region" description="Low complexity" evidence="8">
    <location>
        <begin position="104"/>
        <end position="119"/>
    </location>
</feature>
<sequence length="295" mass="31400">MARKQEHEAEKENGERWLLTYSDLITLLMIFFVVLYSMSKVDAQKFQAVAESLNKALGGGTPSKIEVSTNPAGPSLLQTGTPSAATTIPGKGKDPNNTAFTDPAAGAANKNGGAGNADAENLSINTVKAKLDKFATDNGIQATLVSSIEERGLVVSIQETLLFESGSAVITDQARNILEKIATVLAAEPNQIKVEGHTDNLPIHTAQFPSNWELSVIRSTNVVQILQSDGITPDRLSAAGYGEFRPIASNDTDAGRAKNRRIDLIILRSKYDLTEPSTQALASTPATTSLPLQSP</sequence>
<dbReference type="SUPFAM" id="SSF103088">
    <property type="entry name" value="OmpA-like"/>
    <property type="match status" value="1"/>
</dbReference>
<dbReference type="InterPro" id="IPR036737">
    <property type="entry name" value="OmpA-like_sf"/>
</dbReference>
<protein>
    <submittedName>
        <fullName evidence="11">OmpA family protein</fullName>
    </submittedName>
</protein>
<feature type="compositionally biased region" description="Polar residues" evidence="8">
    <location>
        <begin position="71"/>
        <end position="86"/>
    </location>
</feature>
<evidence type="ECO:0000256" key="3">
    <source>
        <dbReference type="ARBA" id="ARBA00022475"/>
    </source>
</evidence>
<feature type="domain" description="OmpA-like" evidence="10">
    <location>
        <begin position="150"/>
        <end position="270"/>
    </location>
</feature>
<dbReference type="Pfam" id="PF13677">
    <property type="entry name" value="MotB_plug"/>
    <property type="match status" value="1"/>
</dbReference>
<evidence type="ECO:0000256" key="1">
    <source>
        <dbReference type="ARBA" id="ARBA00004162"/>
    </source>
</evidence>
<feature type="transmembrane region" description="Helical" evidence="9">
    <location>
        <begin position="21"/>
        <end position="38"/>
    </location>
</feature>
<evidence type="ECO:0000313" key="11">
    <source>
        <dbReference type="EMBL" id="SPF51904.1"/>
    </source>
</evidence>
<dbReference type="Proteomes" id="UP000238916">
    <property type="component" value="Unassembled WGS sequence"/>
</dbReference>
<dbReference type="PROSITE" id="PS51123">
    <property type="entry name" value="OMPA_2"/>
    <property type="match status" value="1"/>
</dbReference>
<evidence type="ECO:0000256" key="6">
    <source>
        <dbReference type="ARBA" id="ARBA00023136"/>
    </source>
</evidence>
<dbReference type="InterPro" id="IPR006665">
    <property type="entry name" value="OmpA-like"/>
</dbReference>
<dbReference type="PANTHER" id="PTHR30329">
    <property type="entry name" value="STATOR ELEMENT OF FLAGELLAR MOTOR COMPLEX"/>
    <property type="match status" value="1"/>
</dbReference>
<evidence type="ECO:0000256" key="2">
    <source>
        <dbReference type="ARBA" id="ARBA00008914"/>
    </source>
</evidence>
<comment type="subcellular location">
    <subcellularLocation>
        <location evidence="1">Cell membrane</location>
        <topology evidence="1">Single-pass membrane protein</topology>
    </subcellularLocation>
</comment>
<accession>A0A2U3LJ69</accession>
<keyword evidence="4 9" id="KW-0812">Transmembrane</keyword>
<evidence type="ECO:0000256" key="5">
    <source>
        <dbReference type="ARBA" id="ARBA00022989"/>
    </source>
</evidence>
<evidence type="ECO:0000256" key="9">
    <source>
        <dbReference type="SAM" id="Phobius"/>
    </source>
</evidence>
<dbReference type="PANTHER" id="PTHR30329:SF21">
    <property type="entry name" value="LIPOPROTEIN YIAD-RELATED"/>
    <property type="match status" value="1"/>
</dbReference>
<name>A0A2U3LJ69_9FIRM</name>
<dbReference type="InterPro" id="IPR025713">
    <property type="entry name" value="MotB-like_N_dom"/>
</dbReference>
<reference evidence="12" key="1">
    <citation type="submission" date="2018-02" db="EMBL/GenBank/DDBJ databases">
        <authorList>
            <person name="Hausmann B."/>
        </authorList>
    </citation>
    <scope>NUCLEOTIDE SEQUENCE [LARGE SCALE GENOMIC DNA]</scope>
    <source>
        <strain evidence="12">Peat soil MAG SbF1</strain>
    </source>
</reference>
<dbReference type="InterPro" id="IPR050330">
    <property type="entry name" value="Bact_OuterMem_StrucFunc"/>
</dbReference>
<comment type="similarity">
    <text evidence="2">Belongs to the MotB family.</text>
</comment>
<proteinExistence type="inferred from homology"/>
<feature type="region of interest" description="Disordered" evidence="8">
    <location>
        <begin position="71"/>
        <end position="119"/>
    </location>
</feature>
<dbReference type="OrthoDB" id="9815217at2"/>
<evidence type="ECO:0000259" key="10">
    <source>
        <dbReference type="PROSITE" id="PS51123"/>
    </source>
</evidence>
<keyword evidence="5 9" id="KW-1133">Transmembrane helix</keyword>
<gene>
    <name evidence="11" type="ORF">SBF1_5410005</name>
</gene>
<dbReference type="Pfam" id="PF00691">
    <property type="entry name" value="OmpA"/>
    <property type="match status" value="1"/>
</dbReference>
<evidence type="ECO:0000256" key="4">
    <source>
        <dbReference type="ARBA" id="ARBA00022692"/>
    </source>
</evidence>
<evidence type="ECO:0000256" key="7">
    <source>
        <dbReference type="PROSITE-ProRule" id="PRU00473"/>
    </source>
</evidence>
<dbReference type="AlphaFoldDB" id="A0A2U3LJ69"/>
<dbReference type="EMBL" id="OMOF01000492">
    <property type="protein sequence ID" value="SPF51904.1"/>
    <property type="molecule type" value="Genomic_DNA"/>
</dbReference>
<organism evidence="11 12">
    <name type="scientific">Candidatus Desulfosporosinus infrequens</name>
    <dbReference type="NCBI Taxonomy" id="2043169"/>
    <lineage>
        <taxon>Bacteria</taxon>
        <taxon>Bacillati</taxon>
        <taxon>Bacillota</taxon>
        <taxon>Clostridia</taxon>
        <taxon>Eubacteriales</taxon>
        <taxon>Desulfitobacteriaceae</taxon>
        <taxon>Desulfosporosinus</taxon>
    </lineage>
</organism>
<keyword evidence="3" id="KW-1003">Cell membrane</keyword>
<dbReference type="GO" id="GO:0005886">
    <property type="term" value="C:plasma membrane"/>
    <property type="evidence" value="ECO:0007669"/>
    <property type="project" value="UniProtKB-SubCell"/>
</dbReference>
<evidence type="ECO:0000313" key="12">
    <source>
        <dbReference type="Proteomes" id="UP000238916"/>
    </source>
</evidence>
<dbReference type="Gene3D" id="3.30.1330.60">
    <property type="entry name" value="OmpA-like domain"/>
    <property type="match status" value="1"/>
</dbReference>
<evidence type="ECO:0000256" key="8">
    <source>
        <dbReference type="SAM" id="MobiDB-lite"/>
    </source>
</evidence>
<keyword evidence="6 7" id="KW-0472">Membrane</keyword>